<dbReference type="EMBL" id="GG666651">
    <property type="protein sequence ID" value="EEN45924.1"/>
    <property type="molecule type" value="Genomic_DNA"/>
</dbReference>
<dbReference type="STRING" id="7739.C3ZNH1"/>
<dbReference type="PANTHER" id="PTHR46579">
    <property type="entry name" value="F5/8 TYPE C DOMAIN-CONTAINING PROTEIN-RELATED"/>
    <property type="match status" value="1"/>
</dbReference>
<protein>
    <submittedName>
        <fullName evidence="2">Uncharacterized protein</fullName>
    </submittedName>
</protein>
<reference evidence="2" key="1">
    <citation type="journal article" date="2008" name="Nature">
        <title>The amphioxus genome and the evolution of the chordate karyotype.</title>
        <authorList>
            <consortium name="US DOE Joint Genome Institute (JGI-PGF)"/>
            <person name="Putnam N.H."/>
            <person name="Butts T."/>
            <person name="Ferrier D.E.K."/>
            <person name="Furlong R.F."/>
            <person name="Hellsten U."/>
            <person name="Kawashima T."/>
            <person name="Robinson-Rechavi M."/>
            <person name="Shoguchi E."/>
            <person name="Terry A."/>
            <person name="Yu J.-K."/>
            <person name="Benito-Gutierrez E.L."/>
            <person name="Dubchak I."/>
            <person name="Garcia-Fernandez J."/>
            <person name="Gibson-Brown J.J."/>
            <person name="Grigoriev I.V."/>
            <person name="Horton A.C."/>
            <person name="de Jong P.J."/>
            <person name="Jurka J."/>
            <person name="Kapitonov V.V."/>
            <person name="Kohara Y."/>
            <person name="Kuroki Y."/>
            <person name="Lindquist E."/>
            <person name="Lucas S."/>
            <person name="Osoegawa K."/>
            <person name="Pennacchio L.A."/>
            <person name="Salamov A.A."/>
            <person name="Satou Y."/>
            <person name="Sauka-Spengler T."/>
            <person name="Schmutz J."/>
            <person name="Shin-I T."/>
            <person name="Toyoda A."/>
            <person name="Bronner-Fraser M."/>
            <person name="Fujiyama A."/>
            <person name="Holland L.Z."/>
            <person name="Holland P.W.H."/>
            <person name="Satoh N."/>
            <person name="Rokhsar D.S."/>
        </authorList>
    </citation>
    <scope>NUCLEOTIDE SEQUENCE [LARGE SCALE GENOMIC DNA]</scope>
    <source>
        <strain evidence="2">S238N-H82</strain>
        <tissue evidence="2">Testes</tissue>
    </source>
</reference>
<accession>C3ZNH1</accession>
<evidence type="ECO:0000256" key="1">
    <source>
        <dbReference type="SAM" id="MobiDB-lite"/>
    </source>
</evidence>
<dbReference type="InParanoid" id="C3ZNH1"/>
<dbReference type="eggNOG" id="ENOG502QSGD">
    <property type="taxonomic scope" value="Eukaryota"/>
</dbReference>
<sequence>MARRTRSAELDAALQLDSEHAQATQFRKRYDLLPGSPFSIIFYSAFHSPFIVCGLVQSSTYPQFYSNTAEHESSINRRLPELPYSHPSSDRPPSYHSDCSQNGTGNLITHCPPSSLIAVYGIKGPCFLNEVDHFDLIRGMSVDYMHGVLMGVTKALMNLWFKSDRKNPYYCGHHLPEIDSILQTITPPMDIHRTPRGITDHMQHWKASEFRSWLLFYSLPIMQWYLPNVYFENYSLLVTGIHLLLGESITEDNISKAEDDLRQFVEGFQTLYGSKLVSLNVHNLLHYAQTVRELGPLFGHSCFFFEDINGQLLKLIHGTQAVEEQEEKSKPDGTYNTMKKPHMEALMARVDFLPERLMLYQRMMKNGEMVHSRLYTRPYRHNSYTITYTLPDEDTGFGEVLYFVQALTRTCGCLTQTCQCGQVTARHFALVQCLEPAVPSPDDSENASSLFSVPHIHKCKKTEEFKAVKLNEVVGKVVSLFLNGNSYLATFPNRMEKD</sequence>
<proteinExistence type="predicted"/>
<dbReference type="AlphaFoldDB" id="C3ZNH1"/>
<organism>
    <name type="scientific">Branchiostoma floridae</name>
    <name type="common">Florida lancelet</name>
    <name type="synonym">Amphioxus</name>
    <dbReference type="NCBI Taxonomy" id="7739"/>
    <lineage>
        <taxon>Eukaryota</taxon>
        <taxon>Metazoa</taxon>
        <taxon>Chordata</taxon>
        <taxon>Cephalochordata</taxon>
        <taxon>Leptocardii</taxon>
        <taxon>Amphioxiformes</taxon>
        <taxon>Branchiostomatidae</taxon>
        <taxon>Branchiostoma</taxon>
    </lineage>
</organism>
<gene>
    <name evidence="2" type="ORF">BRAFLDRAFT_81959</name>
</gene>
<dbReference type="PANTHER" id="PTHR46579:SF1">
    <property type="entry name" value="F5_8 TYPE C DOMAIN-CONTAINING PROTEIN"/>
    <property type="match status" value="1"/>
</dbReference>
<feature type="region of interest" description="Disordered" evidence="1">
    <location>
        <begin position="79"/>
        <end position="99"/>
    </location>
</feature>
<name>C3ZNH1_BRAFL</name>
<evidence type="ECO:0000313" key="2">
    <source>
        <dbReference type="EMBL" id="EEN45924.1"/>
    </source>
</evidence>